<feature type="compositionally biased region" description="Basic and acidic residues" evidence="1">
    <location>
        <begin position="239"/>
        <end position="248"/>
    </location>
</feature>
<comment type="caution">
    <text evidence="2">The sequence shown here is derived from an EMBL/GenBank/DDBJ whole genome shotgun (WGS) entry which is preliminary data.</text>
</comment>
<name>A0AA36FSR4_9BILA</name>
<organism evidence="2 3">
    <name type="scientific">Mesorhabditis spiculigera</name>
    <dbReference type="NCBI Taxonomy" id="96644"/>
    <lineage>
        <taxon>Eukaryota</taxon>
        <taxon>Metazoa</taxon>
        <taxon>Ecdysozoa</taxon>
        <taxon>Nematoda</taxon>
        <taxon>Chromadorea</taxon>
        <taxon>Rhabditida</taxon>
        <taxon>Rhabditina</taxon>
        <taxon>Rhabditomorpha</taxon>
        <taxon>Rhabditoidea</taxon>
        <taxon>Rhabditidae</taxon>
        <taxon>Mesorhabditinae</taxon>
        <taxon>Mesorhabditis</taxon>
    </lineage>
</organism>
<gene>
    <name evidence="2" type="ORF">MSPICULIGERA_LOCUS18</name>
</gene>
<sequence length="313" mass="34302">MADIALDELFCETVVLDLRCRCEANQPISVDALKAALAENVKVIDSQLKLATVEYEKTQQTALVTGSGEQLLLLTSEAHHDVTGKPAPELETMRTIIEGGRRHGEILDRLADPGSRRQVRSSTRVMCALDVALPQPVQIRDFGCFVDHFATLAPEFKGHALEDVELPKIRFRAPAVLHSEPIGGDRTRIWSCGPSTSSPARLRTRDSPVCWGAVEATSHETDAPAHIFGYTIFQRFQRPRDTQLERSPPDSVSSKEQGLFRDAECPRPLDRDGPTKSFSLDFPAAVPGVEVFCSGTVPVDAAWNTGGSSNRET</sequence>
<dbReference type="Proteomes" id="UP001177023">
    <property type="component" value="Unassembled WGS sequence"/>
</dbReference>
<evidence type="ECO:0000313" key="2">
    <source>
        <dbReference type="EMBL" id="CAJ0557260.1"/>
    </source>
</evidence>
<feature type="non-terminal residue" evidence="2">
    <location>
        <position position="1"/>
    </location>
</feature>
<keyword evidence="3" id="KW-1185">Reference proteome</keyword>
<protein>
    <submittedName>
        <fullName evidence="2">Uncharacterized protein</fullName>
    </submittedName>
</protein>
<accession>A0AA36FSR4</accession>
<reference evidence="2" key="1">
    <citation type="submission" date="2023-06" db="EMBL/GenBank/DDBJ databases">
        <authorList>
            <person name="Delattre M."/>
        </authorList>
    </citation>
    <scope>NUCLEOTIDE SEQUENCE</scope>
    <source>
        <strain evidence="2">AF72</strain>
    </source>
</reference>
<evidence type="ECO:0000313" key="3">
    <source>
        <dbReference type="Proteomes" id="UP001177023"/>
    </source>
</evidence>
<feature type="region of interest" description="Disordered" evidence="1">
    <location>
        <begin position="239"/>
        <end position="276"/>
    </location>
</feature>
<dbReference type="EMBL" id="CATQJA010000001">
    <property type="protein sequence ID" value="CAJ0557260.1"/>
    <property type="molecule type" value="Genomic_DNA"/>
</dbReference>
<evidence type="ECO:0000256" key="1">
    <source>
        <dbReference type="SAM" id="MobiDB-lite"/>
    </source>
</evidence>
<feature type="compositionally biased region" description="Basic and acidic residues" evidence="1">
    <location>
        <begin position="258"/>
        <end position="274"/>
    </location>
</feature>
<proteinExistence type="predicted"/>
<dbReference type="AlphaFoldDB" id="A0AA36FSR4"/>